<dbReference type="InterPro" id="IPR029068">
    <property type="entry name" value="Glyas_Bleomycin-R_OHBP_Dase"/>
</dbReference>
<dbReference type="Pfam" id="PF00903">
    <property type="entry name" value="Glyoxalase"/>
    <property type="match status" value="1"/>
</dbReference>
<reference evidence="2" key="1">
    <citation type="submission" date="2020-12" db="EMBL/GenBank/DDBJ databases">
        <title>Antrihabitans popcorni sp. nov. and Antrihabitans auranticaus sp. nov., isolated from a larva cave.</title>
        <authorList>
            <person name="Lee S.D."/>
            <person name="Kim I.S."/>
        </authorList>
    </citation>
    <scope>NUCLEOTIDE SEQUENCE</scope>
    <source>
        <strain evidence="2">YC3-6</strain>
    </source>
</reference>
<dbReference type="RefSeq" id="WP_199706227.1">
    <property type="nucleotide sequence ID" value="NZ_JAEMNV010000007.1"/>
</dbReference>
<organism evidence="2 3">
    <name type="scientific">Antrihabitans stalagmiti</name>
    <dbReference type="NCBI Taxonomy" id="2799499"/>
    <lineage>
        <taxon>Bacteria</taxon>
        <taxon>Bacillati</taxon>
        <taxon>Actinomycetota</taxon>
        <taxon>Actinomycetes</taxon>
        <taxon>Mycobacteriales</taxon>
        <taxon>Nocardiaceae</taxon>
        <taxon>Antrihabitans</taxon>
    </lineage>
</organism>
<evidence type="ECO:0000313" key="2">
    <source>
        <dbReference type="EMBL" id="MBJ8341346.1"/>
    </source>
</evidence>
<proteinExistence type="predicted"/>
<dbReference type="InterPro" id="IPR037523">
    <property type="entry name" value="VOC_core"/>
</dbReference>
<dbReference type="EMBL" id="JAEMNV010000007">
    <property type="protein sequence ID" value="MBJ8341346.1"/>
    <property type="molecule type" value="Genomic_DNA"/>
</dbReference>
<dbReference type="CDD" id="cd06587">
    <property type="entry name" value="VOC"/>
    <property type="match status" value="1"/>
</dbReference>
<dbReference type="PROSITE" id="PS51819">
    <property type="entry name" value="VOC"/>
    <property type="match status" value="1"/>
</dbReference>
<dbReference type="InterPro" id="IPR004360">
    <property type="entry name" value="Glyas_Fos-R_dOase_dom"/>
</dbReference>
<accession>A0A934NTX0</accession>
<evidence type="ECO:0000313" key="3">
    <source>
        <dbReference type="Proteomes" id="UP000655868"/>
    </source>
</evidence>
<feature type="domain" description="VOC" evidence="1">
    <location>
        <begin position="9"/>
        <end position="137"/>
    </location>
</feature>
<comment type="caution">
    <text evidence="2">The sequence shown here is derived from an EMBL/GenBank/DDBJ whole genome shotgun (WGS) entry which is preliminary data.</text>
</comment>
<dbReference type="Proteomes" id="UP000655868">
    <property type="component" value="Unassembled WGS sequence"/>
</dbReference>
<sequence length="139" mass="15227">MSDAPPLAGYHHLGVTVRDIDASEAWYAETLGLVRAFVEKHDNDTGYAVVMTRPGTSFFLGLDHHHDADRKMFDPARTGLDHFALAVSSADEVRAWAAHLDALGVEHEPVFEANEPMPLALVQLRDPDGIAIELIWTGA</sequence>
<gene>
    <name evidence="2" type="ORF">JGU71_20890</name>
</gene>
<keyword evidence="3" id="KW-1185">Reference proteome</keyword>
<evidence type="ECO:0000259" key="1">
    <source>
        <dbReference type="PROSITE" id="PS51819"/>
    </source>
</evidence>
<name>A0A934NTX0_9NOCA</name>
<protein>
    <submittedName>
        <fullName evidence="2">VOC family protein</fullName>
    </submittedName>
</protein>
<dbReference type="Gene3D" id="3.10.180.10">
    <property type="entry name" value="2,3-Dihydroxybiphenyl 1,2-Dioxygenase, domain 1"/>
    <property type="match status" value="1"/>
</dbReference>
<dbReference type="AlphaFoldDB" id="A0A934NTX0"/>
<dbReference type="SUPFAM" id="SSF54593">
    <property type="entry name" value="Glyoxalase/Bleomycin resistance protein/Dihydroxybiphenyl dioxygenase"/>
    <property type="match status" value="1"/>
</dbReference>